<evidence type="ECO:0000256" key="1">
    <source>
        <dbReference type="SAM" id="MobiDB-lite"/>
    </source>
</evidence>
<reference evidence="2" key="2">
    <citation type="submission" date="2017-02" db="EMBL/GenBank/DDBJ databases">
        <title>WGS assembly of Sorghum bicolor.</title>
        <authorList>
            <person name="Paterson A."/>
            <person name="Mullet J."/>
            <person name="Bowers J."/>
            <person name="Bruggmann R."/>
            <person name="Dubchak I."/>
            <person name="Grimwood J."/>
            <person name="Gundlach H."/>
            <person name="Haberer G."/>
            <person name="Hellsten U."/>
            <person name="Mitros T."/>
            <person name="Poliakov A."/>
            <person name="Schmutz J."/>
            <person name="Spannagl M."/>
            <person name="Tang H."/>
            <person name="Wang X."/>
            <person name="Wicker T."/>
            <person name="Bharti A."/>
            <person name="Chapman J."/>
            <person name="Feltus F."/>
            <person name="Gowik U."/>
            <person name="Grigoriev I."/>
            <person name="Lyons E."/>
            <person name="Maher C."/>
            <person name="Martis M."/>
            <person name="Narechania A."/>
            <person name="Otillar R."/>
            <person name="Penning B."/>
            <person name="Salamov A."/>
            <person name="Wang Y."/>
            <person name="Zhang L."/>
            <person name="Carpita N."/>
            <person name="Freeling M."/>
            <person name="Gingle A."/>
            <person name="Hash C."/>
            <person name="Keller B."/>
            <person name="Klein P."/>
            <person name="Kresovich S."/>
            <person name="Mccann M."/>
            <person name="Ming R."/>
            <person name="Peterson D."/>
            <person name="Rahman M."/>
            <person name="Ware D."/>
            <person name="Westhoff P."/>
            <person name="Mayer K."/>
            <person name="Messing J."/>
            <person name="Sims D."/>
            <person name="Jenkins J."/>
            <person name="Shu S."/>
            <person name="Rokhsar D."/>
        </authorList>
    </citation>
    <scope>NUCLEOTIDE SEQUENCE</scope>
</reference>
<sequence length="47" mass="4939">MPPDFEVALACCPPLPSSLAGCSPPTSTSQPPALGEPREFPQQIEFP</sequence>
<keyword evidence="3" id="KW-1185">Reference proteome</keyword>
<dbReference type="InParanoid" id="A0A1B6PRV9"/>
<dbReference type="Gramene" id="KXG28392">
    <property type="protein sequence ID" value="KXG28392"/>
    <property type="gene ID" value="SORBI_3005G117500"/>
</dbReference>
<dbReference type="Gramene" id="KXG28394">
    <property type="protein sequence ID" value="KXG28394"/>
    <property type="gene ID" value="SORBI_3005G117500"/>
</dbReference>
<reference evidence="2 3" key="1">
    <citation type="journal article" date="2009" name="Nature">
        <title>The Sorghum bicolor genome and the diversification of grasses.</title>
        <authorList>
            <person name="Paterson A.H."/>
            <person name="Bowers J.E."/>
            <person name="Bruggmann R."/>
            <person name="Dubchak I."/>
            <person name="Grimwood J."/>
            <person name="Gundlach H."/>
            <person name="Haberer G."/>
            <person name="Hellsten U."/>
            <person name="Mitros T."/>
            <person name="Poliakov A."/>
            <person name="Schmutz J."/>
            <person name="Spannagl M."/>
            <person name="Tang H."/>
            <person name="Wang X."/>
            <person name="Wicker T."/>
            <person name="Bharti A.K."/>
            <person name="Chapman J."/>
            <person name="Feltus F.A."/>
            <person name="Gowik U."/>
            <person name="Grigoriev I.V."/>
            <person name="Lyons E."/>
            <person name="Maher C.A."/>
            <person name="Martis M."/>
            <person name="Narechania A."/>
            <person name="Otillar R.P."/>
            <person name="Penning B.W."/>
            <person name="Salamov A.A."/>
            <person name="Wang Y."/>
            <person name="Zhang L."/>
            <person name="Carpita N.C."/>
            <person name="Freeling M."/>
            <person name="Gingle A.R."/>
            <person name="Hash C.T."/>
            <person name="Keller B."/>
            <person name="Klein P."/>
            <person name="Kresovich S."/>
            <person name="McCann M.C."/>
            <person name="Ming R."/>
            <person name="Peterson D.G."/>
            <person name="Mehboob-ur-Rahman"/>
            <person name="Ware D."/>
            <person name="Westhoff P."/>
            <person name="Mayer K.F."/>
            <person name="Messing J."/>
            <person name="Rokhsar D.S."/>
        </authorList>
    </citation>
    <scope>NUCLEOTIDE SEQUENCE [LARGE SCALE GENOMIC DNA]</scope>
    <source>
        <strain evidence="3">cv. BTx623</strain>
    </source>
</reference>
<protein>
    <submittedName>
        <fullName evidence="2">Uncharacterized protein</fullName>
    </submittedName>
</protein>
<gene>
    <name evidence="2" type="ORF">SORBI_3005G117500</name>
</gene>
<dbReference type="EMBL" id="CM000764">
    <property type="protein sequence ID" value="KXG28392.1"/>
    <property type="molecule type" value="Genomic_DNA"/>
</dbReference>
<organism evidence="2 3">
    <name type="scientific">Sorghum bicolor</name>
    <name type="common">Sorghum</name>
    <name type="synonym">Sorghum vulgare</name>
    <dbReference type="NCBI Taxonomy" id="4558"/>
    <lineage>
        <taxon>Eukaryota</taxon>
        <taxon>Viridiplantae</taxon>
        <taxon>Streptophyta</taxon>
        <taxon>Embryophyta</taxon>
        <taxon>Tracheophyta</taxon>
        <taxon>Spermatophyta</taxon>
        <taxon>Magnoliopsida</taxon>
        <taxon>Liliopsida</taxon>
        <taxon>Poales</taxon>
        <taxon>Poaceae</taxon>
        <taxon>PACMAD clade</taxon>
        <taxon>Panicoideae</taxon>
        <taxon>Andropogonodae</taxon>
        <taxon>Andropogoneae</taxon>
        <taxon>Sorghinae</taxon>
        <taxon>Sorghum</taxon>
    </lineage>
</organism>
<accession>A0A1B6PRV9</accession>
<dbReference type="EMBL" id="CM000764">
    <property type="protein sequence ID" value="KXG28394.1"/>
    <property type="molecule type" value="Genomic_DNA"/>
</dbReference>
<evidence type="ECO:0000313" key="2">
    <source>
        <dbReference type="EMBL" id="KXG28392.1"/>
    </source>
</evidence>
<feature type="region of interest" description="Disordered" evidence="1">
    <location>
        <begin position="16"/>
        <end position="47"/>
    </location>
</feature>
<name>A0A1B6PRV9_SORBI</name>
<dbReference type="Proteomes" id="UP000000768">
    <property type="component" value="Chromosome 5"/>
</dbReference>
<dbReference type="AlphaFoldDB" id="A0A1B6PRV9"/>
<proteinExistence type="predicted"/>
<evidence type="ECO:0000313" key="3">
    <source>
        <dbReference type="Proteomes" id="UP000000768"/>
    </source>
</evidence>
<reference evidence="3" key="3">
    <citation type="journal article" date="2018" name="Plant J.">
        <title>The Sorghum bicolor reference genome: improved assembly, gene annotations, a transcriptome atlas, and signatures of genome organization.</title>
        <authorList>
            <person name="McCormick R.F."/>
            <person name="Truong S.K."/>
            <person name="Sreedasyam A."/>
            <person name="Jenkins J."/>
            <person name="Shu S."/>
            <person name="Sims D."/>
            <person name="Kennedy M."/>
            <person name="Amirebrahimi M."/>
            <person name="Weers B.D."/>
            <person name="McKinley B."/>
            <person name="Mattison A."/>
            <person name="Morishige D.T."/>
            <person name="Grimwood J."/>
            <person name="Schmutz J."/>
            <person name="Mullet J.E."/>
        </authorList>
    </citation>
    <scope>NUCLEOTIDE SEQUENCE [LARGE SCALE GENOMIC DNA]</scope>
    <source>
        <strain evidence="3">cv. BTx623</strain>
    </source>
</reference>